<protein>
    <submittedName>
        <fullName evidence="2">Uncharacterized protein</fullName>
    </submittedName>
</protein>
<proteinExistence type="predicted"/>
<feature type="compositionally biased region" description="Polar residues" evidence="1">
    <location>
        <begin position="56"/>
        <end position="77"/>
    </location>
</feature>
<feature type="region of interest" description="Disordered" evidence="1">
    <location>
        <begin position="1"/>
        <end position="78"/>
    </location>
</feature>
<dbReference type="EMBL" id="BAAFSV010000002">
    <property type="protein sequence ID" value="GAB1314952.1"/>
    <property type="molecule type" value="Genomic_DNA"/>
</dbReference>
<feature type="region of interest" description="Disordered" evidence="1">
    <location>
        <begin position="248"/>
        <end position="267"/>
    </location>
</feature>
<feature type="compositionally biased region" description="Acidic residues" evidence="1">
    <location>
        <begin position="21"/>
        <end position="38"/>
    </location>
</feature>
<reference evidence="2 3" key="1">
    <citation type="submission" date="2024-09" db="EMBL/GenBank/DDBJ databases">
        <title>Itraconazole resistance in Madurella fahalii resulting from another homologue of gene encoding cytochrome P450 14-alpha sterol demethylase (CYP51).</title>
        <authorList>
            <person name="Yoshioka I."/>
            <person name="Fahal A.H."/>
            <person name="Kaneko S."/>
            <person name="Yaguchi T."/>
        </authorList>
    </citation>
    <scope>NUCLEOTIDE SEQUENCE [LARGE SCALE GENOMIC DNA]</scope>
    <source>
        <strain evidence="2 3">IFM 68171</strain>
    </source>
</reference>
<gene>
    <name evidence="2" type="ORF">MFIFM68171_05162</name>
</gene>
<feature type="region of interest" description="Disordered" evidence="1">
    <location>
        <begin position="340"/>
        <end position="510"/>
    </location>
</feature>
<name>A0ABQ0GB30_9PEZI</name>
<feature type="region of interest" description="Disordered" evidence="1">
    <location>
        <begin position="84"/>
        <end position="103"/>
    </location>
</feature>
<feature type="compositionally biased region" description="Polar residues" evidence="1">
    <location>
        <begin position="433"/>
        <end position="448"/>
    </location>
</feature>
<evidence type="ECO:0000313" key="2">
    <source>
        <dbReference type="EMBL" id="GAB1314952.1"/>
    </source>
</evidence>
<keyword evidence="3" id="KW-1185">Reference proteome</keyword>
<comment type="caution">
    <text evidence="2">The sequence shown here is derived from an EMBL/GenBank/DDBJ whole genome shotgun (WGS) entry which is preliminary data.</text>
</comment>
<feature type="compositionally biased region" description="Low complexity" evidence="1">
    <location>
        <begin position="406"/>
        <end position="427"/>
    </location>
</feature>
<evidence type="ECO:0000256" key="1">
    <source>
        <dbReference type="SAM" id="MobiDB-lite"/>
    </source>
</evidence>
<evidence type="ECO:0000313" key="3">
    <source>
        <dbReference type="Proteomes" id="UP001628179"/>
    </source>
</evidence>
<organism evidence="2 3">
    <name type="scientific">Madurella fahalii</name>
    <dbReference type="NCBI Taxonomy" id="1157608"/>
    <lineage>
        <taxon>Eukaryota</taxon>
        <taxon>Fungi</taxon>
        <taxon>Dikarya</taxon>
        <taxon>Ascomycota</taxon>
        <taxon>Pezizomycotina</taxon>
        <taxon>Sordariomycetes</taxon>
        <taxon>Sordariomycetidae</taxon>
        <taxon>Sordariales</taxon>
        <taxon>Sordariales incertae sedis</taxon>
        <taxon>Madurella</taxon>
    </lineage>
</organism>
<dbReference type="Proteomes" id="UP001628179">
    <property type="component" value="Unassembled WGS sequence"/>
</dbReference>
<dbReference type="GeneID" id="98175905"/>
<dbReference type="RefSeq" id="XP_070916683.1">
    <property type="nucleotide sequence ID" value="XM_071060582.1"/>
</dbReference>
<accession>A0ABQ0GB30</accession>
<sequence length="597" mass="64962">MSDARRGYGGMGVGGFATANPDEEEGEDGGEEAVDDEYYSAAGLAYEDDRGHVGQCSRSPSLSVQEPATPGQHTGQLHLQPRAAADIASSRGGSKETHALSGQWPPISAVGVRIRRPPTSHDQTVSPAPETLDMHNLSIRKDVPGGTQLSPDEVEEQPVNRSYLVRLEQYRRGYCPFCGKFFGNPLPVVCPYPDCKRNLSMCLEYCGPRQQQQSQQSQRPQEREQPHAPPPLAERAFLDARPQRVLYAGGQGVQPNPAPIKTSRSQAVPYMQAPPRRDAIPNRSISRRQAVDNLRAQISPRRSTPRPPPLPHHRSPKPSSPSNTIRTIWPAPSAIREAATHEFAPDRASEQVRKEREERDRKHRALPLPPRPSREGGSNGQQRPQPHLARSASAPLRGQQHNNNASSSSSPLLSSSPSLKYSTTTPLAATPSLGRSGSSSGTATQRTPEAQVHTKTRARAQAPANNGTGGRRAQRPAPVDSRFREAGSGAANTTSSGRTRSRPVTPLSGDDIDFLAWKRPEELAEFAKDMERGNDADLFLGDNEERGLVDEKEGSSVEEDIDERGDNADVLLDIISSYADEPQLDAGKHNTQMGGYI</sequence>
<feature type="compositionally biased region" description="Basic and acidic residues" evidence="1">
    <location>
        <begin position="340"/>
        <end position="360"/>
    </location>
</feature>
<feature type="region of interest" description="Disordered" evidence="1">
    <location>
        <begin position="272"/>
        <end position="327"/>
    </location>
</feature>